<dbReference type="EMBL" id="JBHSXS010000005">
    <property type="protein sequence ID" value="MFC6880356.1"/>
    <property type="molecule type" value="Genomic_DNA"/>
</dbReference>
<dbReference type="InterPro" id="IPR051128">
    <property type="entry name" value="EgtD_Methyltrsf_superfamily"/>
</dbReference>
<keyword evidence="5" id="KW-1185">Reference proteome</keyword>
<name>A0ABW2CIC9_9ACTN</name>
<dbReference type="RefSeq" id="WP_160821019.1">
    <property type="nucleotide sequence ID" value="NZ_JBHSXE010000001.1"/>
</dbReference>
<keyword evidence="2" id="KW-0808">Transferase</keyword>
<dbReference type="Proteomes" id="UP001596380">
    <property type="component" value="Unassembled WGS sequence"/>
</dbReference>
<comment type="caution">
    <text evidence="4">The sequence shown here is derived from an EMBL/GenBank/DDBJ whole genome shotgun (WGS) entry which is preliminary data.</text>
</comment>
<sequence length="326" mass="37550">MDSRLDVLELDKPDELWLDGEDLRRSLQGRPRRIPSYYGYDERGSELFDAITRLPEYFLTWVEERLLRDHGHEIVRLAGCPTLVELGSGSARKTRHLLEAMTQRGPATFVPIDVSREMLEGTSRRLLGLMPTLSVAGLIARWESGLKWVRENRTEPCMLAFIGSGLGNMLPTERDALLHDISHSCKPGDYFLTTADFEKPAEILETAYNDPPGSELWGEFRVNRLRRLNELFTGDFNPTRFYDHSRYDHAASMIESSLYASEPQTVHLRRLDLELHFDRGEPIVVDYSVKFRRPEFAAELARHGFHPVGEWINGIKQYGVFLTRKE</sequence>
<dbReference type="Gene3D" id="3.40.50.150">
    <property type="entry name" value="Vaccinia Virus protein VP39"/>
    <property type="match status" value="1"/>
</dbReference>
<dbReference type="SUPFAM" id="SSF53335">
    <property type="entry name" value="S-adenosyl-L-methionine-dependent methyltransferases"/>
    <property type="match status" value="1"/>
</dbReference>
<accession>A0ABW2CIC9</accession>
<evidence type="ECO:0000259" key="3">
    <source>
        <dbReference type="Pfam" id="PF10017"/>
    </source>
</evidence>
<feature type="domain" description="Histidine-specific methyltransferase SAM-dependent" evidence="3">
    <location>
        <begin position="21"/>
        <end position="324"/>
    </location>
</feature>
<reference evidence="5" key="1">
    <citation type="journal article" date="2019" name="Int. J. Syst. Evol. Microbiol.">
        <title>The Global Catalogue of Microorganisms (GCM) 10K type strain sequencing project: providing services to taxonomists for standard genome sequencing and annotation.</title>
        <authorList>
            <consortium name="The Broad Institute Genomics Platform"/>
            <consortium name="The Broad Institute Genome Sequencing Center for Infectious Disease"/>
            <person name="Wu L."/>
            <person name="Ma J."/>
        </authorList>
    </citation>
    <scope>NUCLEOTIDE SEQUENCE [LARGE SCALE GENOMIC DNA]</scope>
    <source>
        <strain evidence="5">JCM 3369</strain>
    </source>
</reference>
<dbReference type="Pfam" id="PF10017">
    <property type="entry name" value="Methyltransf_33"/>
    <property type="match status" value="1"/>
</dbReference>
<evidence type="ECO:0000256" key="2">
    <source>
        <dbReference type="ARBA" id="ARBA00022679"/>
    </source>
</evidence>
<evidence type="ECO:0000313" key="4">
    <source>
        <dbReference type="EMBL" id="MFC6880356.1"/>
    </source>
</evidence>
<dbReference type="PIRSF" id="PIRSF018005">
    <property type="entry name" value="UCP018005"/>
    <property type="match status" value="1"/>
</dbReference>
<evidence type="ECO:0000313" key="5">
    <source>
        <dbReference type="Proteomes" id="UP001596380"/>
    </source>
</evidence>
<dbReference type="PANTHER" id="PTHR43397">
    <property type="entry name" value="ERGOTHIONEINE BIOSYNTHESIS PROTEIN 1"/>
    <property type="match status" value="1"/>
</dbReference>
<dbReference type="PANTHER" id="PTHR43397:SF1">
    <property type="entry name" value="ERGOTHIONEINE BIOSYNTHESIS PROTEIN 1"/>
    <property type="match status" value="1"/>
</dbReference>
<evidence type="ECO:0000256" key="1">
    <source>
        <dbReference type="ARBA" id="ARBA00022603"/>
    </source>
</evidence>
<keyword evidence="1" id="KW-0489">Methyltransferase</keyword>
<organism evidence="4 5">
    <name type="scientific">Actinomadura yumaensis</name>
    <dbReference type="NCBI Taxonomy" id="111807"/>
    <lineage>
        <taxon>Bacteria</taxon>
        <taxon>Bacillati</taxon>
        <taxon>Actinomycetota</taxon>
        <taxon>Actinomycetes</taxon>
        <taxon>Streptosporangiales</taxon>
        <taxon>Thermomonosporaceae</taxon>
        <taxon>Actinomadura</taxon>
    </lineage>
</organism>
<protein>
    <submittedName>
        <fullName evidence="4">L-histidine N(Alpha)-methyltransferase</fullName>
    </submittedName>
</protein>
<dbReference type="InterPro" id="IPR019257">
    <property type="entry name" value="MeTrfase_dom"/>
</dbReference>
<proteinExistence type="predicted"/>
<dbReference type="InterPro" id="IPR029063">
    <property type="entry name" value="SAM-dependent_MTases_sf"/>
</dbReference>
<gene>
    <name evidence="4" type="ORF">ACFQKB_11350</name>
</gene>
<dbReference type="InterPro" id="IPR017804">
    <property type="entry name" value="MeTrfase_EgtD-like"/>
</dbReference>